<keyword evidence="1" id="KW-1185">Reference proteome</keyword>
<gene>
    <name evidence="2" type="primary">LOC110990797</name>
</gene>
<dbReference type="RefSeq" id="XP_022111590.1">
    <property type="nucleotide sequence ID" value="XM_022255898.1"/>
</dbReference>
<protein>
    <submittedName>
        <fullName evidence="2">Uncharacterized protein LOC110990797</fullName>
    </submittedName>
</protein>
<sequence length="104" mass="11298">MGSDWCVRLSEGLSRFSGNGEQEWGVRQTLTGFTGNRLVPAILPVPKLYREPDIASLTSQEPMIFSLTASSCQVSSLTGGKGSQLAKLLALRRQQPVEDHCSDC</sequence>
<dbReference type="AlphaFoldDB" id="A0A8B8A3T4"/>
<reference evidence="2" key="1">
    <citation type="submission" date="2025-08" db="UniProtKB">
        <authorList>
            <consortium name="RefSeq"/>
        </authorList>
    </citation>
    <scope>IDENTIFICATION</scope>
</reference>
<name>A0A8B8A3T4_ACAPL</name>
<dbReference type="Proteomes" id="UP000694845">
    <property type="component" value="Unplaced"/>
</dbReference>
<dbReference type="KEGG" id="aplc:110990797"/>
<proteinExistence type="predicted"/>
<organism evidence="1 2">
    <name type="scientific">Acanthaster planci</name>
    <name type="common">Crown-of-thorns starfish</name>
    <dbReference type="NCBI Taxonomy" id="133434"/>
    <lineage>
        <taxon>Eukaryota</taxon>
        <taxon>Metazoa</taxon>
        <taxon>Echinodermata</taxon>
        <taxon>Eleutherozoa</taxon>
        <taxon>Asterozoa</taxon>
        <taxon>Asteroidea</taxon>
        <taxon>Valvatacea</taxon>
        <taxon>Valvatida</taxon>
        <taxon>Acanthasteridae</taxon>
        <taxon>Acanthaster</taxon>
    </lineage>
</organism>
<accession>A0A8B8A3T4</accession>
<dbReference type="GeneID" id="110990797"/>
<evidence type="ECO:0000313" key="1">
    <source>
        <dbReference type="Proteomes" id="UP000694845"/>
    </source>
</evidence>
<evidence type="ECO:0000313" key="2">
    <source>
        <dbReference type="RefSeq" id="XP_022111590.1"/>
    </source>
</evidence>